<reference evidence="6" key="1">
    <citation type="submission" date="2017-09" db="EMBL/GenBank/DDBJ databases">
        <title>Depth-based differentiation of microbial function through sediment-hosted aquifers and enrichment of novel symbionts in the deep terrestrial subsurface.</title>
        <authorList>
            <person name="Probst A.J."/>
            <person name="Ladd B."/>
            <person name="Jarett J.K."/>
            <person name="Geller-Mcgrath D.E."/>
            <person name="Sieber C.M.K."/>
            <person name="Emerson J.B."/>
            <person name="Anantharaman K."/>
            <person name="Thomas B.C."/>
            <person name="Malmstrom R."/>
            <person name="Stieglmeier M."/>
            <person name="Klingl A."/>
            <person name="Woyke T."/>
            <person name="Ryan C.M."/>
            <person name="Banfield J.F."/>
        </authorList>
    </citation>
    <scope>NUCLEOTIDE SEQUENCE [LARGE SCALE GENOMIC DNA]</scope>
</reference>
<dbReference type="PROSITE" id="PS51161">
    <property type="entry name" value="ATP_CONE"/>
    <property type="match status" value="1"/>
</dbReference>
<protein>
    <recommendedName>
        <fullName evidence="4">ATP-cone domain-containing protein</fullName>
    </recommendedName>
</protein>
<evidence type="ECO:0000313" key="6">
    <source>
        <dbReference type="Proteomes" id="UP000231263"/>
    </source>
</evidence>
<accession>A0A2M7XE30</accession>
<dbReference type="SUPFAM" id="SSF52980">
    <property type="entry name" value="Restriction endonuclease-like"/>
    <property type="match status" value="1"/>
</dbReference>
<keyword evidence="1 3" id="KW-0547">Nucleotide-binding</keyword>
<gene>
    <name evidence="5" type="ORF">CO173_03555</name>
</gene>
<dbReference type="InterPro" id="IPR005144">
    <property type="entry name" value="ATP-cone_dom"/>
</dbReference>
<dbReference type="GO" id="GO:0003676">
    <property type="term" value="F:nucleic acid binding"/>
    <property type="evidence" value="ECO:0007669"/>
    <property type="project" value="InterPro"/>
</dbReference>
<name>A0A2M7XE30_9BACT</name>
<evidence type="ECO:0000259" key="4">
    <source>
        <dbReference type="PROSITE" id="PS51161"/>
    </source>
</evidence>
<sequence length="278" mass="31807">MEVIKSSGDRSPFSIEKVRQSMLRTGAKPALVEAVVKRVEAQVYDGISTRKLYEIVRDELRKDSVCYSCKYNIREGIRKMGPAGFKFEKYVASILNAYNYQAYVPVDDLEGSCVNHEVDVIAEKDNRRMFIEAKFRNDFRGIVKLKDTMATWSRFLDLVDGSAVGKCLHFDEVWLVTNARFSDRSRQYGTCKGLRLIGWDFPKDKPFSKMVDHLALYPVTVIHNLTQKELEGFAEIGMMLCREVAEISPDELSMRIEISFERAAELIELCEEIVASAK</sequence>
<evidence type="ECO:0000256" key="2">
    <source>
        <dbReference type="ARBA" id="ARBA00022840"/>
    </source>
</evidence>
<comment type="caution">
    <text evidence="5">The sequence shown here is derived from an EMBL/GenBank/DDBJ whole genome shotgun (WGS) entry which is preliminary data.</text>
</comment>
<evidence type="ECO:0000256" key="3">
    <source>
        <dbReference type="PROSITE-ProRule" id="PRU00492"/>
    </source>
</evidence>
<dbReference type="Pfam" id="PF03477">
    <property type="entry name" value="ATP-cone"/>
    <property type="match status" value="1"/>
</dbReference>
<proteinExistence type="predicted"/>
<dbReference type="GO" id="GO:0005524">
    <property type="term" value="F:ATP binding"/>
    <property type="evidence" value="ECO:0007669"/>
    <property type="project" value="UniProtKB-UniRule"/>
</dbReference>
<dbReference type="Gene3D" id="3.40.1350.10">
    <property type="match status" value="1"/>
</dbReference>
<dbReference type="Proteomes" id="UP000231263">
    <property type="component" value="Unassembled WGS sequence"/>
</dbReference>
<dbReference type="InterPro" id="IPR011856">
    <property type="entry name" value="tRNA_endonuc-like_dom_sf"/>
</dbReference>
<feature type="domain" description="ATP-cone" evidence="4">
    <location>
        <begin position="1"/>
        <end position="108"/>
    </location>
</feature>
<organism evidence="5 6">
    <name type="scientific">Candidatus Uhrbacteria bacterium CG_4_9_14_3_um_filter_41_35</name>
    <dbReference type="NCBI Taxonomy" id="1975034"/>
    <lineage>
        <taxon>Bacteria</taxon>
        <taxon>Candidatus Uhriibacteriota</taxon>
    </lineage>
</organism>
<dbReference type="InterPro" id="IPR011335">
    <property type="entry name" value="Restrct_endonuc-II-like"/>
</dbReference>
<dbReference type="AlphaFoldDB" id="A0A2M7XE30"/>
<keyword evidence="2 3" id="KW-0067">ATP-binding</keyword>
<evidence type="ECO:0000313" key="5">
    <source>
        <dbReference type="EMBL" id="PJA46140.1"/>
    </source>
</evidence>
<evidence type="ECO:0000256" key="1">
    <source>
        <dbReference type="ARBA" id="ARBA00022741"/>
    </source>
</evidence>
<dbReference type="EMBL" id="PFWT01000016">
    <property type="protein sequence ID" value="PJA46140.1"/>
    <property type="molecule type" value="Genomic_DNA"/>
</dbReference>